<dbReference type="InterPro" id="IPR013783">
    <property type="entry name" value="Ig-like_fold"/>
</dbReference>
<dbReference type="Gene3D" id="3.40.390.10">
    <property type="entry name" value="Collagenase (Catalytic Domain)"/>
    <property type="match status" value="1"/>
</dbReference>
<dbReference type="RefSeq" id="WP_249298625.1">
    <property type="nucleotide sequence ID" value="NZ_JACRSX010000033.1"/>
</dbReference>
<dbReference type="Pfam" id="PF09471">
    <property type="entry name" value="Peptidase_M64"/>
    <property type="match status" value="2"/>
</dbReference>
<dbReference type="EMBL" id="JACRSX010000033">
    <property type="protein sequence ID" value="MBC8563631.1"/>
    <property type="molecule type" value="Genomic_DNA"/>
</dbReference>
<dbReference type="PROSITE" id="PS50853">
    <property type="entry name" value="FN3"/>
    <property type="match status" value="1"/>
</dbReference>
<feature type="signal peptide" evidence="1">
    <location>
        <begin position="1"/>
        <end position="25"/>
    </location>
</feature>
<feature type="chain" id="PRO_5046304344" evidence="1">
    <location>
        <begin position="26"/>
        <end position="1343"/>
    </location>
</feature>
<sequence>MTKKITAIFLALCMAISVLPMTIQAASKPDIKVGDYVKMGAYNNASILWRCVSIDNNGPLMLADKIVDTLAYDAKTNDNSNSKSHSRSYKRDDYGSNYWKDSNMRSWLNSTAAEGKVDWLCGNPPKDGYVSGVGAYNEKAGFLNAFSKSEIAAMKTVTQRSLVSHPEYNKGIVDGDANSDLLYYTDISEAVANYDSSYFETTTEKVFLLDVKQANAVWKNLKGYYVAYNNDGMAWPYWLRTPVTDCNHDMRYISSSGQVGRYAPWYSDLGVRPAFYLDSEYFVTTSGSGSQSSPYIGSAPNKQEDDYTISEPAEDANPDWNVSTEQSIQLTLGPWYSNDGKYSNPTIPVYTIQKTRSDTENMVVVVCGEGYTKSQQGKFINDVKRLWQDAMKYEPYRSYADRFNVYALCTASESTFDNGGSTFFDVIVDKYNSPVISNNLHGSQWKNHIFERCIGPEFIEKIHDAHIKKKCDPNTIPSGSEYEPYYYVHDYIAQFAMVVNTKSDFGGAYNNREYGFHYFISPSDSYRASKTFAHEFGHGLLGLGDEYSNGYLLDDKELKSLNLSSVEDPEKIKWRQLLGFRNTYTCRNAYGSKMLVSSYECIMRDTNYQFCEVCRLQGFKRMSQLVKDVDLYVATPEVKEYTGAYSKPSDFTDLETSSYYNYTYNRNDRLLSGNSKSRFNTNMNGKKIELRTVIQNISDKNARQLKFKMWIKHSDGSVATDSSGNPLQTVQTFDIPVWNDKANFWPFGALDHIKSDFNSGLKSCSLIYQIPSDAQLKSGDTVAFQVLDENGNVLADDNTETQRYTTVSIQYKFEDGSEIPNTAGGTFTVPYGTKLDLTPAKTLYDYEFIKVDGLNKPIVSDGTVVTYYYKNKNEEHTHNLTLVAAKAATCTTAGNSAYYTCDGCDKWFADATGSVEITDKTSVKIPAPGHTAGTEWKSDDTNHWHECSRCHDKKDEAAHDYGSDNVCDTCGYYKTVPHTHNLTLVAAKAATCTTAGNSAYYTCDGCDKWFADATGSVEITDKTSVKIPAPGHTAGTEWKSDDTNHWHECSRCHDKKDEAAHDYGSDNVCDTCGYYKTVPYTHNLTLVAAKAATCTEGGKEAYYKCEGCGKFYEDVLGTKEITDLASWGNIAKIAHTTKQTVTKATPTANGKIVNYCSVCKKTLSTTVIPKASSIKLKATSLTYNGKVRTPKVIVKDRTGKTLVKNTDYTVSYAKGRKYVGKYAVKITFKGKYSGTKTLYFTIKPKATSISSLKAGSKKFTVKWKKQATQTTGYQVQYSASSKFSKAKTVTVGKNTTVSKKISKLSGKKKYYVRVRTYKTVKINGKSIRIYSGWSKAKTVTTKK</sequence>
<organism evidence="3 4">
    <name type="scientific">Jutongia huaianensis</name>
    <dbReference type="NCBI Taxonomy" id="2763668"/>
    <lineage>
        <taxon>Bacteria</taxon>
        <taxon>Bacillati</taxon>
        <taxon>Bacillota</taxon>
        <taxon>Clostridia</taxon>
        <taxon>Lachnospirales</taxon>
        <taxon>Lachnospiraceae</taxon>
        <taxon>Jutongia</taxon>
    </lineage>
</organism>
<dbReference type="CDD" id="cd00063">
    <property type="entry name" value="FN3"/>
    <property type="match status" value="1"/>
</dbReference>
<name>A0ABR7N4S7_9FIRM</name>
<evidence type="ECO:0000313" key="3">
    <source>
        <dbReference type="EMBL" id="MBC8563631.1"/>
    </source>
</evidence>
<dbReference type="Pfam" id="PF19789">
    <property type="entry name" value="DUF6273"/>
    <property type="match status" value="1"/>
</dbReference>
<feature type="domain" description="Fibronectin type-III" evidence="2">
    <location>
        <begin position="1243"/>
        <end position="1343"/>
    </location>
</feature>
<dbReference type="Gene3D" id="2.60.40.10">
    <property type="entry name" value="Immunoglobulins"/>
    <property type="match status" value="1"/>
</dbReference>
<keyword evidence="4" id="KW-1185">Reference proteome</keyword>
<dbReference type="InterPro" id="IPR024079">
    <property type="entry name" value="MetalloPept_cat_dom_sf"/>
</dbReference>
<evidence type="ECO:0000259" key="2">
    <source>
        <dbReference type="PROSITE" id="PS50853"/>
    </source>
</evidence>
<evidence type="ECO:0000313" key="4">
    <source>
        <dbReference type="Proteomes" id="UP000606193"/>
    </source>
</evidence>
<gene>
    <name evidence="3" type="ORF">H8704_13575</name>
</gene>
<keyword evidence="1" id="KW-0732">Signal</keyword>
<reference evidence="3 4" key="1">
    <citation type="submission" date="2020-08" db="EMBL/GenBank/DDBJ databases">
        <title>Genome public.</title>
        <authorList>
            <person name="Liu C."/>
            <person name="Sun Q."/>
        </authorList>
    </citation>
    <scope>NUCLEOTIDE SEQUENCE [LARGE SCALE GENOMIC DNA]</scope>
    <source>
        <strain evidence="3 4">NSJ-37</strain>
    </source>
</reference>
<dbReference type="Proteomes" id="UP000606193">
    <property type="component" value="Unassembled WGS sequence"/>
</dbReference>
<proteinExistence type="predicted"/>
<dbReference type="SUPFAM" id="SSF49265">
    <property type="entry name" value="Fibronectin type III"/>
    <property type="match status" value="1"/>
</dbReference>
<dbReference type="InterPro" id="IPR036116">
    <property type="entry name" value="FN3_sf"/>
</dbReference>
<dbReference type="InterPro" id="IPR003961">
    <property type="entry name" value="FN3_dom"/>
</dbReference>
<accession>A0ABR7N4S7</accession>
<dbReference type="InterPro" id="IPR019026">
    <property type="entry name" value="Peptidase_M64_IgA"/>
</dbReference>
<evidence type="ECO:0000256" key="1">
    <source>
        <dbReference type="SAM" id="SignalP"/>
    </source>
</evidence>
<comment type="caution">
    <text evidence="3">The sequence shown here is derived from an EMBL/GenBank/DDBJ whole genome shotgun (WGS) entry which is preliminary data.</text>
</comment>
<protein>
    <submittedName>
        <fullName evidence="3">Fibronectin type III domain-containing protein</fullName>
    </submittedName>
</protein>
<dbReference type="InterPro" id="IPR046240">
    <property type="entry name" value="DUF6273"/>
</dbReference>